<organism evidence="1 2">
    <name type="scientific">Thomasclavelia ramosa DSM 1402</name>
    <dbReference type="NCBI Taxonomy" id="445974"/>
    <lineage>
        <taxon>Bacteria</taxon>
        <taxon>Bacillati</taxon>
        <taxon>Bacillota</taxon>
        <taxon>Erysipelotrichia</taxon>
        <taxon>Erysipelotrichales</taxon>
        <taxon>Coprobacillaceae</taxon>
        <taxon>Thomasclavelia</taxon>
    </lineage>
</organism>
<dbReference type="HOGENOM" id="CLU_1934804_0_0_9"/>
<sequence>MVIEMNTYKIYKLNPNVVGLLEQYPEVKNQIINIEPKNVFFTKQMECLFGNNEGVSDFIEYKLKDRYDYHRDKNKHVIDNQLTKEEMICVIHDYYIIIEANKKTNIFLDILYQISKSYVIMVEQSKNLEV</sequence>
<dbReference type="Gene3D" id="3.30.310.250">
    <property type="entry name" value="Sporulation inhibitor of replication protein SirA"/>
    <property type="match status" value="1"/>
</dbReference>
<evidence type="ECO:0008006" key="3">
    <source>
        <dbReference type="Google" id="ProtNLM"/>
    </source>
</evidence>
<dbReference type="InterPro" id="IPR038449">
    <property type="entry name" value="SirA_sf"/>
</dbReference>
<name>B0N7G1_9FIRM</name>
<dbReference type="EMBL" id="ABFX02000008">
    <property type="protein sequence ID" value="EDS17749.1"/>
    <property type="molecule type" value="Genomic_DNA"/>
</dbReference>
<evidence type="ECO:0000313" key="2">
    <source>
        <dbReference type="Proteomes" id="UP000005798"/>
    </source>
</evidence>
<dbReference type="AlphaFoldDB" id="B0N7G1"/>
<reference evidence="1" key="2">
    <citation type="submission" date="2014-06" db="EMBL/GenBank/DDBJ databases">
        <title>Draft genome sequence of Clostridium ramosum(DSM 1402).</title>
        <authorList>
            <person name="Sudarsanam P."/>
            <person name="Ley R."/>
            <person name="Guruge J."/>
            <person name="Turnbaugh P.J."/>
            <person name="Mahowald M."/>
            <person name="Liep D."/>
            <person name="Gordon J."/>
        </authorList>
    </citation>
    <scope>NUCLEOTIDE SEQUENCE</scope>
    <source>
        <strain evidence="1">DSM 1402</strain>
    </source>
</reference>
<reference evidence="1" key="1">
    <citation type="submission" date="2007-11" db="EMBL/GenBank/DDBJ databases">
        <authorList>
            <person name="Fulton L."/>
            <person name="Clifton S."/>
            <person name="Fulton B."/>
            <person name="Xu J."/>
            <person name="Minx P."/>
            <person name="Pepin K.H."/>
            <person name="Johnson M."/>
            <person name="Thiruvilangam P."/>
            <person name="Bhonagiri V."/>
            <person name="Nash W.E."/>
            <person name="Mardis E.R."/>
            <person name="Wilson R.K."/>
        </authorList>
    </citation>
    <scope>NUCLEOTIDE SEQUENCE [LARGE SCALE GENOMIC DNA]</scope>
    <source>
        <strain evidence="1">DSM 1402</strain>
    </source>
</reference>
<proteinExistence type="predicted"/>
<accession>B0N7G1</accession>
<comment type="caution">
    <text evidence="1">The sequence shown here is derived from an EMBL/GenBank/DDBJ whole genome shotgun (WGS) entry which is preliminary data.</text>
</comment>
<evidence type="ECO:0000313" key="1">
    <source>
        <dbReference type="EMBL" id="EDS17749.1"/>
    </source>
</evidence>
<keyword evidence="2" id="KW-1185">Reference proteome</keyword>
<dbReference type="Proteomes" id="UP000005798">
    <property type="component" value="Unassembled WGS sequence"/>
</dbReference>
<dbReference type="eggNOG" id="ENOG50343YM">
    <property type="taxonomic scope" value="Bacteria"/>
</dbReference>
<protein>
    <recommendedName>
        <fullName evidence="3">Sporulation inhibitor of replication protein SirA</fullName>
    </recommendedName>
</protein>
<gene>
    <name evidence="1" type="ORF">CLORAM_02544</name>
</gene>